<evidence type="ECO:0000256" key="5">
    <source>
        <dbReference type="ARBA" id="ARBA00022833"/>
    </source>
</evidence>
<dbReference type="Pfam" id="PF01546">
    <property type="entry name" value="Peptidase_M20"/>
    <property type="match status" value="1"/>
</dbReference>
<feature type="domain" description="Peptidase M20 dimerisation" evidence="6">
    <location>
        <begin position="153"/>
        <end position="235"/>
    </location>
</feature>
<dbReference type="PANTHER" id="PTHR43808">
    <property type="entry name" value="ACETYLORNITHINE DEACETYLASE"/>
    <property type="match status" value="1"/>
</dbReference>
<keyword evidence="4" id="KW-0378">Hydrolase</keyword>
<evidence type="ECO:0000256" key="1">
    <source>
        <dbReference type="ARBA" id="ARBA00001947"/>
    </source>
</evidence>
<comment type="similarity">
    <text evidence="2">Belongs to the peptidase M20A family.</text>
</comment>
<organism evidence="7 8">
    <name type="scientific">Candidatus Cryptobacteroides intestinigallinarum</name>
    <dbReference type="NCBI Taxonomy" id="2840767"/>
    <lineage>
        <taxon>Bacteria</taxon>
        <taxon>Pseudomonadati</taxon>
        <taxon>Bacteroidota</taxon>
        <taxon>Bacteroidia</taxon>
        <taxon>Bacteroidales</taxon>
        <taxon>Candidatus Cryptobacteroides</taxon>
    </lineage>
</organism>
<dbReference type="InterPro" id="IPR002933">
    <property type="entry name" value="Peptidase_M20"/>
</dbReference>
<evidence type="ECO:0000256" key="4">
    <source>
        <dbReference type="ARBA" id="ARBA00022801"/>
    </source>
</evidence>
<dbReference type="InterPro" id="IPR036264">
    <property type="entry name" value="Bact_exopeptidase_dim_dom"/>
</dbReference>
<dbReference type="Gene3D" id="3.40.630.10">
    <property type="entry name" value="Zn peptidases"/>
    <property type="match status" value="1"/>
</dbReference>
<keyword evidence="3" id="KW-0479">Metal-binding</keyword>
<keyword evidence="5" id="KW-0862">Zinc</keyword>
<evidence type="ECO:0000259" key="6">
    <source>
        <dbReference type="Pfam" id="PF07687"/>
    </source>
</evidence>
<dbReference type="AlphaFoldDB" id="A0A9D9HKS4"/>
<name>A0A9D9HKS4_9BACT</name>
<dbReference type="Pfam" id="PF07687">
    <property type="entry name" value="M20_dimer"/>
    <property type="match status" value="1"/>
</dbReference>
<gene>
    <name evidence="7" type="ORF">IAC08_04535</name>
</gene>
<dbReference type="InterPro" id="IPR011650">
    <property type="entry name" value="Peptidase_M20_dimer"/>
</dbReference>
<evidence type="ECO:0000313" key="8">
    <source>
        <dbReference type="Proteomes" id="UP000823617"/>
    </source>
</evidence>
<dbReference type="GO" id="GO:0046872">
    <property type="term" value="F:metal ion binding"/>
    <property type="evidence" value="ECO:0007669"/>
    <property type="project" value="UniProtKB-KW"/>
</dbReference>
<reference evidence="7" key="2">
    <citation type="journal article" date="2021" name="PeerJ">
        <title>Extensive microbial diversity within the chicken gut microbiome revealed by metagenomics and culture.</title>
        <authorList>
            <person name="Gilroy R."/>
            <person name="Ravi A."/>
            <person name="Getino M."/>
            <person name="Pursley I."/>
            <person name="Horton D.L."/>
            <person name="Alikhan N.F."/>
            <person name="Baker D."/>
            <person name="Gharbi K."/>
            <person name="Hall N."/>
            <person name="Watson M."/>
            <person name="Adriaenssens E.M."/>
            <person name="Foster-Nyarko E."/>
            <person name="Jarju S."/>
            <person name="Secka A."/>
            <person name="Antonio M."/>
            <person name="Oren A."/>
            <person name="Chaudhuri R.R."/>
            <person name="La Ragione R."/>
            <person name="Hildebrand F."/>
            <person name="Pallen M.J."/>
        </authorList>
    </citation>
    <scope>NUCLEOTIDE SEQUENCE</scope>
    <source>
        <strain evidence="7">B1-3475</strain>
    </source>
</reference>
<evidence type="ECO:0000256" key="2">
    <source>
        <dbReference type="ARBA" id="ARBA00006247"/>
    </source>
</evidence>
<dbReference type="PANTHER" id="PTHR43808:SF8">
    <property type="entry name" value="PEPTIDASE M20 DIMERISATION DOMAIN-CONTAINING PROTEIN"/>
    <property type="match status" value="1"/>
</dbReference>
<proteinExistence type="inferred from homology"/>
<dbReference type="Proteomes" id="UP000823617">
    <property type="component" value="Unassembled WGS sequence"/>
</dbReference>
<comment type="caution">
    <text evidence="7">The sequence shown here is derived from an EMBL/GenBank/DDBJ whole genome shotgun (WGS) entry which is preliminary data.</text>
</comment>
<evidence type="ECO:0000256" key="3">
    <source>
        <dbReference type="ARBA" id="ARBA00022723"/>
    </source>
</evidence>
<sequence length="334" mass="36566">MDKNLNLFFEMLRIDSTSSSERTFSEFLKKRLDDGKCRIESFEVGDGTENLLFSWGDPEVVFCTHLDTVPPYIPPVMEDGTVKGRGSCDAKGQIFSMYNACRTLAEEGETGFALLLLAGEETGSFGAKSFRTVHPGAPYVIVGEPTDNCMASASKGTKSFEITLHGKSAHSGYPECGVSAVELFVDFMQHLRQIDFGTDPVLGATTYNVGKLESTNPQNVLSDRLSFRLYFRTTFVSDAKVSEVIPGMANETVSVKAFGGDTPTRYLTLDGFPAKPVAFGSDAPQLTNFRSKILCGPGSILVAHTPSEHVLLEDLQKAEDNYVRMFRILKNSIS</sequence>
<dbReference type="GO" id="GO:0016787">
    <property type="term" value="F:hydrolase activity"/>
    <property type="evidence" value="ECO:0007669"/>
    <property type="project" value="UniProtKB-KW"/>
</dbReference>
<dbReference type="InterPro" id="IPR050072">
    <property type="entry name" value="Peptidase_M20A"/>
</dbReference>
<accession>A0A9D9HKS4</accession>
<comment type="cofactor">
    <cofactor evidence="1">
        <name>Zn(2+)</name>
        <dbReference type="ChEBI" id="CHEBI:29105"/>
    </cofactor>
</comment>
<protein>
    <submittedName>
        <fullName evidence="7">M20/M25/M40 family metallo-hydrolase</fullName>
    </submittedName>
</protein>
<dbReference type="EMBL" id="JADIMK010000044">
    <property type="protein sequence ID" value="MBO8455653.1"/>
    <property type="molecule type" value="Genomic_DNA"/>
</dbReference>
<reference evidence="7" key="1">
    <citation type="submission" date="2020-10" db="EMBL/GenBank/DDBJ databases">
        <authorList>
            <person name="Gilroy R."/>
        </authorList>
    </citation>
    <scope>NUCLEOTIDE SEQUENCE</scope>
    <source>
        <strain evidence="7">B1-3475</strain>
    </source>
</reference>
<dbReference type="Gene3D" id="3.30.70.360">
    <property type="match status" value="1"/>
</dbReference>
<dbReference type="SUPFAM" id="SSF53187">
    <property type="entry name" value="Zn-dependent exopeptidases"/>
    <property type="match status" value="1"/>
</dbReference>
<evidence type="ECO:0000313" key="7">
    <source>
        <dbReference type="EMBL" id="MBO8455653.1"/>
    </source>
</evidence>
<dbReference type="SUPFAM" id="SSF55031">
    <property type="entry name" value="Bacterial exopeptidase dimerisation domain"/>
    <property type="match status" value="1"/>
</dbReference>